<dbReference type="Pfam" id="PF17172">
    <property type="entry name" value="GST_N_4"/>
    <property type="match status" value="1"/>
</dbReference>
<dbReference type="SUPFAM" id="SSF47616">
    <property type="entry name" value="GST C-terminal domain-like"/>
    <property type="match status" value="1"/>
</dbReference>
<dbReference type="EMBL" id="CAJPVJ010011024">
    <property type="protein sequence ID" value="CAG2173569.1"/>
    <property type="molecule type" value="Genomic_DNA"/>
</dbReference>
<dbReference type="InterPro" id="IPR050931">
    <property type="entry name" value="Mito_Protein_Transport_Metaxin"/>
</dbReference>
<feature type="domain" description="Metaxin glutathione S-transferase" evidence="1">
    <location>
        <begin position="197"/>
        <end position="259"/>
    </location>
</feature>
<dbReference type="Proteomes" id="UP000728032">
    <property type="component" value="Unassembled WGS sequence"/>
</dbReference>
<evidence type="ECO:0008006" key="5">
    <source>
        <dbReference type="Google" id="ProtNLM"/>
    </source>
</evidence>
<evidence type="ECO:0000259" key="2">
    <source>
        <dbReference type="Pfam" id="PF17172"/>
    </source>
</evidence>
<dbReference type="InterPro" id="IPR036282">
    <property type="entry name" value="Glutathione-S-Trfase_C_sf"/>
</dbReference>
<dbReference type="Pfam" id="PF17171">
    <property type="entry name" value="GST_C_6"/>
    <property type="match status" value="1"/>
</dbReference>
<dbReference type="OrthoDB" id="198787at2759"/>
<dbReference type="CDD" id="cd03211">
    <property type="entry name" value="GST_C_Metaxin2"/>
    <property type="match status" value="1"/>
</dbReference>
<evidence type="ECO:0000259" key="1">
    <source>
        <dbReference type="Pfam" id="PF17171"/>
    </source>
</evidence>
<reference evidence="3" key="1">
    <citation type="submission" date="2020-11" db="EMBL/GenBank/DDBJ databases">
        <authorList>
            <person name="Tran Van P."/>
        </authorList>
    </citation>
    <scope>NUCLEOTIDE SEQUENCE</scope>
</reference>
<keyword evidence="4" id="KW-1185">Reference proteome</keyword>
<organism evidence="3">
    <name type="scientific">Oppiella nova</name>
    <dbReference type="NCBI Taxonomy" id="334625"/>
    <lineage>
        <taxon>Eukaryota</taxon>
        <taxon>Metazoa</taxon>
        <taxon>Ecdysozoa</taxon>
        <taxon>Arthropoda</taxon>
        <taxon>Chelicerata</taxon>
        <taxon>Arachnida</taxon>
        <taxon>Acari</taxon>
        <taxon>Acariformes</taxon>
        <taxon>Sarcoptiformes</taxon>
        <taxon>Oribatida</taxon>
        <taxon>Brachypylina</taxon>
        <taxon>Oppioidea</taxon>
        <taxon>Oppiidae</taxon>
        <taxon>Oppiella</taxon>
    </lineage>
</organism>
<dbReference type="InterPro" id="IPR033468">
    <property type="entry name" value="Metaxin_GST"/>
</dbReference>
<dbReference type="GO" id="GO:0007005">
    <property type="term" value="P:mitochondrion organization"/>
    <property type="evidence" value="ECO:0007669"/>
    <property type="project" value="TreeGrafter"/>
</dbReference>
<protein>
    <recommendedName>
        <fullName evidence="5">Metaxin-2</fullName>
    </recommendedName>
</protein>
<dbReference type="InterPro" id="IPR012336">
    <property type="entry name" value="Thioredoxin-like_fold"/>
</dbReference>
<name>A0A7R9MA36_9ACAR</name>
<dbReference type="GO" id="GO:0001401">
    <property type="term" value="C:SAM complex"/>
    <property type="evidence" value="ECO:0007669"/>
    <property type="project" value="TreeGrafter"/>
</dbReference>
<proteinExistence type="predicted"/>
<feature type="domain" description="Thioredoxin-like fold" evidence="2">
    <location>
        <begin position="44"/>
        <end position="135"/>
    </location>
</feature>
<evidence type="ECO:0000313" key="4">
    <source>
        <dbReference type="Proteomes" id="UP000728032"/>
    </source>
</evidence>
<dbReference type="AlphaFoldDB" id="A0A7R9MA36"/>
<accession>A0A7R9MA36</accession>
<dbReference type="PANTHER" id="PTHR12289:SF38">
    <property type="entry name" value="METAXIN-2"/>
    <property type="match status" value="1"/>
</dbReference>
<dbReference type="PANTHER" id="PTHR12289">
    <property type="entry name" value="METAXIN RELATED"/>
    <property type="match status" value="1"/>
</dbReference>
<evidence type="ECO:0000313" key="3">
    <source>
        <dbReference type="EMBL" id="CAD7656382.1"/>
    </source>
</evidence>
<gene>
    <name evidence="3" type="ORF">ONB1V03_LOCUS13019</name>
</gene>
<sequence length="267" mass="30285">MPNVLLTESIAVELGGSDPWPDNVQLFQPFDSEQILLPDVAAVRSVQAFLRMCALPFSVDQRANAEQMSPSGAIPFIKCGAFVIADMDPIVAFVNTKGIHLSHHLDSSQRADMRAYMSLVINVLHSAELYITWTHEYTYNTITYPRYSFATPFPLDRILCWKKRRAVQAAPNPSGIRKLDSISWSDKKLVDVYDEVDSCCQALAERLGTQLYFFGDKKTELDALVYGHVSAILITPLPDTRLKDIINSYPTLIEHFRRIDNDYFKNY</sequence>
<dbReference type="EMBL" id="OC925849">
    <property type="protein sequence ID" value="CAD7656382.1"/>
    <property type="molecule type" value="Genomic_DNA"/>
</dbReference>